<name>A0A6A6WNQ4_9PLEO</name>
<evidence type="ECO:0000256" key="1">
    <source>
        <dbReference type="SAM" id="Phobius"/>
    </source>
</evidence>
<dbReference type="Proteomes" id="UP000799757">
    <property type="component" value="Unassembled WGS sequence"/>
</dbReference>
<feature type="transmembrane region" description="Helical" evidence="1">
    <location>
        <begin position="6"/>
        <end position="26"/>
    </location>
</feature>
<keyword evidence="1" id="KW-0812">Transmembrane</keyword>
<organism evidence="2 3">
    <name type="scientific">Melanomma pulvis-pyrius CBS 109.77</name>
    <dbReference type="NCBI Taxonomy" id="1314802"/>
    <lineage>
        <taxon>Eukaryota</taxon>
        <taxon>Fungi</taxon>
        <taxon>Dikarya</taxon>
        <taxon>Ascomycota</taxon>
        <taxon>Pezizomycotina</taxon>
        <taxon>Dothideomycetes</taxon>
        <taxon>Pleosporomycetidae</taxon>
        <taxon>Pleosporales</taxon>
        <taxon>Melanommataceae</taxon>
        <taxon>Melanomma</taxon>
    </lineage>
</organism>
<sequence>LTFVANTIIIDLAKLANVILIMLYIVSKAYAYSISTVRCVLYNKARKAPKLASLAGFV</sequence>
<dbReference type="EMBL" id="MU002885">
    <property type="protein sequence ID" value="KAF2785541.1"/>
    <property type="molecule type" value="Genomic_DNA"/>
</dbReference>
<keyword evidence="1" id="KW-0472">Membrane</keyword>
<keyword evidence="1" id="KW-1133">Transmembrane helix</keyword>
<keyword evidence="3" id="KW-1185">Reference proteome</keyword>
<feature type="non-terminal residue" evidence="2">
    <location>
        <position position="1"/>
    </location>
</feature>
<dbReference type="AlphaFoldDB" id="A0A6A6WNQ4"/>
<protein>
    <submittedName>
        <fullName evidence="2">Uncharacterized protein</fullName>
    </submittedName>
</protein>
<reference evidence="2" key="1">
    <citation type="journal article" date="2020" name="Stud. Mycol.">
        <title>101 Dothideomycetes genomes: a test case for predicting lifestyles and emergence of pathogens.</title>
        <authorList>
            <person name="Haridas S."/>
            <person name="Albert R."/>
            <person name="Binder M."/>
            <person name="Bloem J."/>
            <person name="Labutti K."/>
            <person name="Salamov A."/>
            <person name="Andreopoulos B."/>
            <person name="Baker S."/>
            <person name="Barry K."/>
            <person name="Bills G."/>
            <person name="Bluhm B."/>
            <person name="Cannon C."/>
            <person name="Castanera R."/>
            <person name="Culley D."/>
            <person name="Daum C."/>
            <person name="Ezra D."/>
            <person name="Gonzalez J."/>
            <person name="Henrissat B."/>
            <person name="Kuo A."/>
            <person name="Liang C."/>
            <person name="Lipzen A."/>
            <person name="Lutzoni F."/>
            <person name="Magnuson J."/>
            <person name="Mondo S."/>
            <person name="Nolan M."/>
            <person name="Ohm R."/>
            <person name="Pangilinan J."/>
            <person name="Park H.-J."/>
            <person name="Ramirez L."/>
            <person name="Alfaro M."/>
            <person name="Sun H."/>
            <person name="Tritt A."/>
            <person name="Yoshinaga Y."/>
            <person name="Zwiers L.-H."/>
            <person name="Turgeon B."/>
            <person name="Goodwin S."/>
            <person name="Spatafora J."/>
            <person name="Crous P."/>
            <person name="Grigoriev I."/>
        </authorList>
    </citation>
    <scope>NUCLEOTIDE SEQUENCE</scope>
    <source>
        <strain evidence="2">CBS 109.77</strain>
    </source>
</reference>
<evidence type="ECO:0000313" key="2">
    <source>
        <dbReference type="EMBL" id="KAF2785541.1"/>
    </source>
</evidence>
<gene>
    <name evidence="2" type="ORF">K505DRAFT_261864</name>
</gene>
<proteinExistence type="predicted"/>
<accession>A0A6A6WNQ4</accession>
<evidence type="ECO:0000313" key="3">
    <source>
        <dbReference type="Proteomes" id="UP000799757"/>
    </source>
</evidence>